<evidence type="ECO:0000313" key="3">
    <source>
        <dbReference type="Proteomes" id="UP000887575"/>
    </source>
</evidence>
<feature type="region of interest" description="Disordered" evidence="1">
    <location>
        <begin position="75"/>
        <end position="160"/>
    </location>
</feature>
<dbReference type="WBParaSite" id="MBELARI_LOCUS4186">
    <property type="protein sequence ID" value="MBELARI_LOCUS4186"/>
    <property type="gene ID" value="MBELARI_LOCUS4186"/>
</dbReference>
<feature type="compositionally biased region" description="Pro residues" evidence="1">
    <location>
        <begin position="75"/>
        <end position="90"/>
    </location>
</feature>
<feature type="chain" id="PRO_5042271130" evidence="2">
    <location>
        <begin position="16"/>
        <end position="175"/>
    </location>
</feature>
<name>A0AAF3FB54_9BILA</name>
<dbReference type="AlphaFoldDB" id="A0AAF3FB54"/>
<evidence type="ECO:0000313" key="4">
    <source>
        <dbReference type="WBParaSite" id="MBELARI_LOCUS4186"/>
    </source>
</evidence>
<proteinExistence type="predicted"/>
<keyword evidence="3" id="KW-1185">Reference proteome</keyword>
<dbReference type="Proteomes" id="UP000887575">
    <property type="component" value="Unassembled WGS sequence"/>
</dbReference>
<evidence type="ECO:0000256" key="2">
    <source>
        <dbReference type="SAM" id="SignalP"/>
    </source>
</evidence>
<reference evidence="4" key="1">
    <citation type="submission" date="2024-02" db="UniProtKB">
        <authorList>
            <consortium name="WormBaseParasite"/>
        </authorList>
    </citation>
    <scope>IDENTIFICATION</scope>
</reference>
<keyword evidence="2" id="KW-0732">Signal</keyword>
<organism evidence="3 4">
    <name type="scientific">Mesorhabditis belari</name>
    <dbReference type="NCBI Taxonomy" id="2138241"/>
    <lineage>
        <taxon>Eukaryota</taxon>
        <taxon>Metazoa</taxon>
        <taxon>Ecdysozoa</taxon>
        <taxon>Nematoda</taxon>
        <taxon>Chromadorea</taxon>
        <taxon>Rhabditida</taxon>
        <taxon>Rhabditina</taxon>
        <taxon>Rhabditomorpha</taxon>
        <taxon>Rhabditoidea</taxon>
        <taxon>Rhabditidae</taxon>
        <taxon>Mesorhabditinae</taxon>
        <taxon>Mesorhabditis</taxon>
    </lineage>
</organism>
<protein>
    <submittedName>
        <fullName evidence="4">Uncharacterized protein</fullName>
    </submittedName>
</protein>
<sequence length="175" mass="19849">MKILVASLLLELAACQVYYTYPRQQQRQQYYPVRTNCHTPCQQQRYRWNYRPQPIQPQGQHIITFPIVITLRPPVIQPPPPGQPIKPPQPIGSTTVPPTPVPELPSPQPVNPNAIVPTKWRPISSPSTLPTPPPESSTVLTTQSTTPTTRSTTTTTTTNNYNYNKIYNNDNDYYN</sequence>
<feature type="compositionally biased region" description="Low complexity" evidence="1">
    <location>
        <begin position="136"/>
        <end position="160"/>
    </location>
</feature>
<evidence type="ECO:0000256" key="1">
    <source>
        <dbReference type="SAM" id="MobiDB-lite"/>
    </source>
</evidence>
<feature type="compositionally biased region" description="Pro residues" evidence="1">
    <location>
        <begin position="97"/>
        <end position="110"/>
    </location>
</feature>
<feature type="signal peptide" evidence="2">
    <location>
        <begin position="1"/>
        <end position="15"/>
    </location>
</feature>
<accession>A0AAF3FB54</accession>